<keyword evidence="2" id="KW-0813">Transport</keyword>
<feature type="transmembrane region" description="Helical" evidence="8">
    <location>
        <begin position="269"/>
        <end position="292"/>
    </location>
</feature>
<organism evidence="10 11">
    <name type="scientific">Acinetobacter puyangensis</name>
    <dbReference type="NCBI Taxonomy" id="1096779"/>
    <lineage>
        <taxon>Bacteria</taxon>
        <taxon>Pseudomonadati</taxon>
        <taxon>Pseudomonadota</taxon>
        <taxon>Gammaproteobacteria</taxon>
        <taxon>Moraxellales</taxon>
        <taxon>Moraxellaceae</taxon>
        <taxon>Acinetobacter</taxon>
    </lineage>
</organism>
<feature type="transmembrane region" description="Helical" evidence="8">
    <location>
        <begin position="363"/>
        <end position="387"/>
    </location>
</feature>
<feature type="transmembrane region" description="Helical" evidence="8">
    <location>
        <begin position="299"/>
        <end position="318"/>
    </location>
</feature>
<evidence type="ECO:0000313" key="11">
    <source>
        <dbReference type="Proteomes" id="UP000219042"/>
    </source>
</evidence>
<feature type="transmembrane region" description="Helical" evidence="8">
    <location>
        <begin position="117"/>
        <end position="138"/>
    </location>
</feature>
<evidence type="ECO:0000256" key="8">
    <source>
        <dbReference type="SAM" id="Phobius"/>
    </source>
</evidence>
<evidence type="ECO:0000256" key="6">
    <source>
        <dbReference type="ARBA" id="ARBA00022989"/>
    </source>
</evidence>
<dbReference type="RefSeq" id="WP_097077814.1">
    <property type="nucleotide sequence ID" value="NZ_BAABHT010000020.1"/>
</dbReference>
<keyword evidence="11" id="KW-1185">Reference proteome</keyword>
<proteinExistence type="predicted"/>
<feature type="transmembrane region" description="Helical" evidence="8">
    <location>
        <begin position="159"/>
        <end position="178"/>
    </location>
</feature>
<feature type="transmembrane region" description="Helical" evidence="8">
    <location>
        <begin position="84"/>
        <end position="105"/>
    </location>
</feature>
<dbReference type="PANTHER" id="PTHR43528:SF1">
    <property type="entry name" value="ALPHA-KETOGLUTARATE PERMEASE"/>
    <property type="match status" value="1"/>
</dbReference>
<keyword evidence="5" id="KW-0769">Symport</keyword>
<sequence length="428" mass="46071">MLNQKKSISRRSFLGLSAGNFLEWLDFTLYGYFALAIAHNFFPAENEILSTLAAITTFAVGFLVRPIGAYLIGNYADRKGRKSAMVLTVMLMGLGTLLIACAPSYQQAGYIGTTMVVLGRLVAGLAASGEFGAAVSLVMESCPKNRRGFYSALFNTSTYLALATGSGIALLIYGILGQQATLDWGWRIGFFIGLIIIPVGLYLRRHMEESNELINAPVQQTVQNKLSLGQFTQSVILVASLSGFGSAIVYLVIIFMPSFAKQAMNIDPLVGSASSMMSALIIILGAFIGGMWSDKSGRIIKILLTGTLITTFIGIPLYEYLLISPSPSRLFLFQIVCSLGLGLNIGAYFPFITDQFPTRQRALGIGLGYNIGVTLFGAVSPIVTTYALSKGILQAPAVYLLSAAMISISVLLIYKRKETLAIKSQLSS</sequence>
<dbReference type="Pfam" id="PF07690">
    <property type="entry name" value="MFS_1"/>
    <property type="match status" value="1"/>
</dbReference>
<keyword evidence="4 8" id="KW-0812">Transmembrane</keyword>
<dbReference type="EMBL" id="OANT01000001">
    <property type="protein sequence ID" value="SNX43532.1"/>
    <property type="molecule type" value="Genomic_DNA"/>
</dbReference>
<feature type="transmembrane region" description="Helical" evidence="8">
    <location>
        <begin position="21"/>
        <end position="42"/>
    </location>
</feature>
<keyword evidence="3" id="KW-1003">Cell membrane</keyword>
<dbReference type="InterPro" id="IPR020846">
    <property type="entry name" value="MFS_dom"/>
</dbReference>
<feature type="transmembrane region" description="Helical" evidence="8">
    <location>
        <begin position="184"/>
        <end position="203"/>
    </location>
</feature>
<dbReference type="GO" id="GO:0005886">
    <property type="term" value="C:plasma membrane"/>
    <property type="evidence" value="ECO:0007669"/>
    <property type="project" value="UniProtKB-SubCell"/>
</dbReference>
<dbReference type="SUPFAM" id="SSF103473">
    <property type="entry name" value="MFS general substrate transporter"/>
    <property type="match status" value="1"/>
</dbReference>
<evidence type="ECO:0000256" key="7">
    <source>
        <dbReference type="ARBA" id="ARBA00023136"/>
    </source>
</evidence>
<feature type="domain" description="Major facilitator superfamily (MFS) profile" evidence="9">
    <location>
        <begin position="12"/>
        <end position="421"/>
    </location>
</feature>
<evidence type="ECO:0000256" key="5">
    <source>
        <dbReference type="ARBA" id="ARBA00022847"/>
    </source>
</evidence>
<feature type="transmembrane region" description="Helical" evidence="8">
    <location>
        <begin position="235"/>
        <end position="257"/>
    </location>
</feature>
<evidence type="ECO:0000256" key="3">
    <source>
        <dbReference type="ARBA" id="ARBA00022475"/>
    </source>
</evidence>
<reference evidence="11" key="1">
    <citation type="submission" date="2016-09" db="EMBL/GenBank/DDBJ databases">
        <authorList>
            <person name="Varghese N."/>
            <person name="Submissions S."/>
        </authorList>
    </citation>
    <scope>NUCLEOTIDE SEQUENCE [LARGE SCALE GENOMIC DNA]</scope>
    <source>
        <strain evidence="11">ANC 4466</strain>
    </source>
</reference>
<feature type="transmembrane region" description="Helical" evidence="8">
    <location>
        <begin position="48"/>
        <end position="72"/>
    </location>
</feature>
<dbReference type="InterPro" id="IPR011701">
    <property type="entry name" value="MFS"/>
</dbReference>
<evidence type="ECO:0000313" key="10">
    <source>
        <dbReference type="EMBL" id="SNX43532.1"/>
    </source>
</evidence>
<evidence type="ECO:0000256" key="1">
    <source>
        <dbReference type="ARBA" id="ARBA00004651"/>
    </source>
</evidence>
<name>A0A240E4L7_9GAMM</name>
<protein>
    <submittedName>
        <fullName evidence="10">MFS transporter, MHS family, proline/betaine transporter</fullName>
    </submittedName>
</protein>
<dbReference type="PANTHER" id="PTHR43528">
    <property type="entry name" value="ALPHA-KETOGLUTARATE PERMEASE"/>
    <property type="match status" value="1"/>
</dbReference>
<keyword evidence="6 8" id="KW-1133">Transmembrane helix</keyword>
<dbReference type="InterPro" id="IPR036259">
    <property type="entry name" value="MFS_trans_sf"/>
</dbReference>
<dbReference type="GO" id="GO:0015293">
    <property type="term" value="F:symporter activity"/>
    <property type="evidence" value="ECO:0007669"/>
    <property type="project" value="UniProtKB-KW"/>
</dbReference>
<evidence type="ECO:0000259" key="9">
    <source>
        <dbReference type="PROSITE" id="PS50850"/>
    </source>
</evidence>
<dbReference type="Proteomes" id="UP000219042">
    <property type="component" value="Unassembled WGS sequence"/>
</dbReference>
<evidence type="ECO:0000256" key="4">
    <source>
        <dbReference type="ARBA" id="ARBA00022692"/>
    </source>
</evidence>
<evidence type="ECO:0000256" key="2">
    <source>
        <dbReference type="ARBA" id="ARBA00022448"/>
    </source>
</evidence>
<dbReference type="InterPro" id="IPR051084">
    <property type="entry name" value="H+-coupled_symporters"/>
</dbReference>
<gene>
    <name evidence="10" type="ORF">SAMN05421731_101574</name>
</gene>
<comment type="subcellular location">
    <subcellularLocation>
        <location evidence="1">Cell membrane</location>
        <topology evidence="1">Multi-pass membrane protein</topology>
    </subcellularLocation>
</comment>
<keyword evidence="7 8" id="KW-0472">Membrane</keyword>
<dbReference type="AlphaFoldDB" id="A0A240E4L7"/>
<dbReference type="Gene3D" id="1.20.1250.20">
    <property type="entry name" value="MFS general substrate transporter like domains"/>
    <property type="match status" value="2"/>
</dbReference>
<accession>A0A240E4L7</accession>
<dbReference type="OrthoDB" id="3690818at2"/>
<feature type="transmembrane region" description="Helical" evidence="8">
    <location>
        <begin position="330"/>
        <end position="351"/>
    </location>
</feature>
<feature type="transmembrane region" description="Helical" evidence="8">
    <location>
        <begin position="393"/>
        <end position="414"/>
    </location>
</feature>
<dbReference type="PROSITE" id="PS50850">
    <property type="entry name" value="MFS"/>
    <property type="match status" value="1"/>
</dbReference>